<dbReference type="EMBL" id="CP048990">
    <property type="protein sequence ID" value="QID80144.1"/>
    <property type="molecule type" value="Genomic_DNA"/>
</dbReference>
<dbReference type="AlphaFoldDB" id="A0A6C1DVB5"/>
<organism evidence="2 3">
    <name type="scientific">Saccharomyces pastorianus</name>
    <name type="common">Lager yeast</name>
    <name type="synonym">Saccharomyces cerevisiae x Saccharomyces eubayanus</name>
    <dbReference type="NCBI Taxonomy" id="27292"/>
    <lineage>
        <taxon>Eukaryota</taxon>
        <taxon>Fungi</taxon>
        <taxon>Dikarya</taxon>
        <taxon>Ascomycota</taxon>
        <taxon>Saccharomycotina</taxon>
        <taxon>Saccharomycetes</taxon>
        <taxon>Saccharomycetales</taxon>
        <taxon>Saccharomycetaceae</taxon>
        <taxon>Saccharomyces</taxon>
    </lineage>
</organism>
<protein>
    <recommendedName>
        <fullName evidence="4">YIL092W-like protein</fullName>
    </recommendedName>
</protein>
<keyword evidence="3" id="KW-1185">Reference proteome</keyword>
<evidence type="ECO:0008006" key="4">
    <source>
        <dbReference type="Google" id="ProtNLM"/>
    </source>
</evidence>
<evidence type="ECO:0000313" key="2">
    <source>
        <dbReference type="EMBL" id="QID80144.1"/>
    </source>
</evidence>
<accession>A0A6C1DVB5</accession>
<feature type="compositionally biased region" description="Basic residues" evidence="1">
    <location>
        <begin position="31"/>
        <end position="42"/>
    </location>
</feature>
<proteinExistence type="predicted"/>
<name>A0A6C1DVB5_SACPS</name>
<evidence type="ECO:0000313" key="3">
    <source>
        <dbReference type="Proteomes" id="UP000501346"/>
    </source>
</evidence>
<sequence length="633" mass="70952">MVQMRSKNMAYESGTNNYSDTIANGNTLPPRSKKGHSGRRKRSETLPIACNNFCVTRQIDDDEQAFKMLDKVSHLKKFSAEDGDDNNIFVQWADDITDILSGLCCTGTFLKLLISSALSGRAKTWFDSTTEGIDDHVIKAYSFEKFLALLSEEFDGARSLRREIFTELLTLSIDSEKSLEAFAHKSGRLTPYYLSSGAALDLFLTKLEPQLQKQLENCAFPMTLNLALLITACEFAKRASNHKKYRYKNTRDSDICTPKSKNTAIVSKLSNTKTISKNKVIEKSDKKNYFDKNSQHIPDPKRRKQNEPGMRLFLVMDEEKNILTSRNVSANAYTSKNGHTNLSDLHTNLKNSKSQQCAVEPMSILNSGSSVTGTINIDLINDEVLGTKEETTTYDERIDGNSRSLNERCCAVKKNSLQPITSNIFQKNAEIQGTKIGSVLDSGISNSFSSTEYMFPPTSSATVSNPVKKNEISKSSQVKDIAQFNPFMTNEKEKKLNPSESFKSPGVSMEINSLSRIAGLRNIPGNIYEDSKMLNLKTRKCYPLHNFAVRTRSAHFNDRPSNYISPHETINATLRSRASFDSIQCITRSKRVDAETNKATVSAKSENIETKSRKFPEVINPFLVNTTNKKESD</sequence>
<dbReference type="Proteomes" id="UP000501346">
    <property type="component" value="Chromosome ScIX"/>
</dbReference>
<feature type="region of interest" description="Disordered" evidence="1">
    <location>
        <begin position="12"/>
        <end position="43"/>
    </location>
</feature>
<dbReference type="OrthoDB" id="4060607at2759"/>
<gene>
    <name evidence="2" type="ORF">GRS66_002451</name>
</gene>
<reference evidence="2 3" key="1">
    <citation type="journal article" date="2019" name="BMC Genomics">
        <title>Chromosome level assembly and comparative genome analysis confirm lager-brewing yeasts originated from a single hybridization.</title>
        <authorList>
            <person name="Salazar A.N."/>
            <person name="Gorter de Vries A.R."/>
            <person name="van den Broek M."/>
            <person name="Brouwers N."/>
            <person name="de la Torre Cortes P."/>
            <person name="Kuijpers N.G.A."/>
            <person name="Daran J.G."/>
            <person name="Abeel T."/>
        </authorList>
    </citation>
    <scope>NUCLEOTIDE SEQUENCE [LARGE SCALE GENOMIC DNA]</scope>
    <source>
        <strain evidence="2 3">CBS 1483</strain>
    </source>
</reference>
<feature type="compositionally biased region" description="Polar residues" evidence="1">
    <location>
        <begin position="13"/>
        <end position="29"/>
    </location>
</feature>
<evidence type="ECO:0000256" key="1">
    <source>
        <dbReference type="SAM" id="MobiDB-lite"/>
    </source>
</evidence>